<dbReference type="EMBL" id="MU856214">
    <property type="protein sequence ID" value="KAK3897275.1"/>
    <property type="molecule type" value="Genomic_DNA"/>
</dbReference>
<name>A0AAN6RNK7_9PEZI</name>
<comment type="caution">
    <text evidence="1">The sequence shown here is derived from an EMBL/GenBank/DDBJ whole genome shotgun (WGS) entry which is preliminary data.</text>
</comment>
<sequence length="227" mass="26012">MAPPLTGMELQTFKRVKDKAESQLMYRNNKNCDAETMALQIAWLNDRYRDQGVYFSLLRAQGLDLEAFPAPQVKKTFLFHQHQGIWSVACVKRRPGQVIMFDGTSEKPSDHFDEDRHRGVRLQRLHHAVKDQLARLGMPDTVNVCQHKIISHANKTYSATSCLAWAEAKFRGWPIGYNWDEFEHPCWLPSAGVCSEFAEMIDDGETDWSDVLRERACQENAARLTGA</sequence>
<accession>A0AAN6RNK7</accession>
<reference evidence="1" key="2">
    <citation type="submission" date="2023-05" db="EMBL/GenBank/DDBJ databases">
        <authorList>
            <consortium name="Lawrence Berkeley National Laboratory"/>
            <person name="Steindorff A."/>
            <person name="Hensen N."/>
            <person name="Bonometti L."/>
            <person name="Westerberg I."/>
            <person name="Brannstrom I.O."/>
            <person name="Guillou S."/>
            <person name="Cros-Aarteil S."/>
            <person name="Calhoun S."/>
            <person name="Haridas S."/>
            <person name="Kuo A."/>
            <person name="Mondo S."/>
            <person name="Pangilinan J."/>
            <person name="Riley R."/>
            <person name="Labutti K."/>
            <person name="Andreopoulos B."/>
            <person name="Lipzen A."/>
            <person name="Chen C."/>
            <person name="Yanf M."/>
            <person name="Daum C."/>
            <person name="Ng V."/>
            <person name="Clum A."/>
            <person name="Ohm R."/>
            <person name="Martin F."/>
            <person name="Silar P."/>
            <person name="Natvig D."/>
            <person name="Lalanne C."/>
            <person name="Gautier V."/>
            <person name="Ament-Velasquez S.L."/>
            <person name="Kruys A."/>
            <person name="Hutchinson M.I."/>
            <person name="Powell A.J."/>
            <person name="Barry K."/>
            <person name="Miller A.N."/>
            <person name="Grigoriev I.V."/>
            <person name="Debuchy R."/>
            <person name="Gladieux P."/>
            <person name="Thoren M.H."/>
            <person name="Johannesson H."/>
        </authorList>
    </citation>
    <scope>NUCLEOTIDE SEQUENCE</scope>
    <source>
        <strain evidence="1">CBS 103.79</strain>
    </source>
</reference>
<evidence type="ECO:0000313" key="1">
    <source>
        <dbReference type="EMBL" id="KAK3897275.1"/>
    </source>
</evidence>
<keyword evidence="2" id="KW-1185">Reference proteome</keyword>
<dbReference type="AlphaFoldDB" id="A0AAN6RNK7"/>
<dbReference type="Proteomes" id="UP001303889">
    <property type="component" value="Unassembled WGS sequence"/>
</dbReference>
<proteinExistence type="predicted"/>
<protein>
    <submittedName>
        <fullName evidence="1">Uncharacterized protein</fullName>
    </submittedName>
</protein>
<gene>
    <name evidence="1" type="ORF">C8A05DRAFT_39179</name>
</gene>
<evidence type="ECO:0000313" key="2">
    <source>
        <dbReference type="Proteomes" id="UP001303889"/>
    </source>
</evidence>
<reference evidence="1" key="1">
    <citation type="journal article" date="2023" name="Mol. Phylogenet. Evol.">
        <title>Genome-scale phylogeny and comparative genomics of the fungal order Sordariales.</title>
        <authorList>
            <person name="Hensen N."/>
            <person name="Bonometti L."/>
            <person name="Westerberg I."/>
            <person name="Brannstrom I.O."/>
            <person name="Guillou S."/>
            <person name="Cros-Aarteil S."/>
            <person name="Calhoun S."/>
            <person name="Haridas S."/>
            <person name="Kuo A."/>
            <person name="Mondo S."/>
            <person name="Pangilinan J."/>
            <person name="Riley R."/>
            <person name="LaButti K."/>
            <person name="Andreopoulos B."/>
            <person name="Lipzen A."/>
            <person name="Chen C."/>
            <person name="Yan M."/>
            <person name="Daum C."/>
            <person name="Ng V."/>
            <person name="Clum A."/>
            <person name="Steindorff A."/>
            <person name="Ohm R.A."/>
            <person name="Martin F."/>
            <person name="Silar P."/>
            <person name="Natvig D.O."/>
            <person name="Lalanne C."/>
            <person name="Gautier V."/>
            <person name="Ament-Velasquez S.L."/>
            <person name="Kruys A."/>
            <person name="Hutchinson M.I."/>
            <person name="Powell A.J."/>
            <person name="Barry K."/>
            <person name="Miller A.N."/>
            <person name="Grigoriev I.V."/>
            <person name="Debuchy R."/>
            <person name="Gladieux P."/>
            <person name="Hiltunen Thoren M."/>
            <person name="Johannesson H."/>
        </authorList>
    </citation>
    <scope>NUCLEOTIDE SEQUENCE</scope>
    <source>
        <strain evidence="1">CBS 103.79</strain>
    </source>
</reference>
<organism evidence="1 2">
    <name type="scientific">Staphylotrichum tortipilum</name>
    <dbReference type="NCBI Taxonomy" id="2831512"/>
    <lineage>
        <taxon>Eukaryota</taxon>
        <taxon>Fungi</taxon>
        <taxon>Dikarya</taxon>
        <taxon>Ascomycota</taxon>
        <taxon>Pezizomycotina</taxon>
        <taxon>Sordariomycetes</taxon>
        <taxon>Sordariomycetidae</taxon>
        <taxon>Sordariales</taxon>
        <taxon>Chaetomiaceae</taxon>
        <taxon>Staphylotrichum</taxon>
    </lineage>
</organism>